<dbReference type="OrthoDB" id="6703393at2"/>
<accession>A0A1G6S2G9</accession>
<dbReference type="EMBL" id="FMZZ01000007">
    <property type="protein sequence ID" value="SDD11058.1"/>
    <property type="molecule type" value="Genomic_DNA"/>
</dbReference>
<dbReference type="InterPro" id="IPR016181">
    <property type="entry name" value="Acyl_CoA_acyltransferase"/>
</dbReference>
<dbReference type="InterPro" id="IPR050769">
    <property type="entry name" value="NAT_camello-type"/>
</dbReference>
<feature type="domain" description="N-acetyltransferase" evidence="2">
    <location>
        <begin position="4"/>
        <end position="175"/>
    </location>
</feature>
<gene>
    <name evidence="3" type="ORF">SAMN05216174_107185</name>
</gene>
<proteinExistence type="predicted"/>
<dbReference type="Pfam" id="PF00583">
    <property type="entry name" value="Acetyltransf_1"/>
    <property type="match status" value="1"/>
</dbReference>
<protein>
    <submittedName>
        <fullName evidence="3">Ribosomal protein S18 acetylase RimI</fullName>
    </submittedName>
</protein>
<dbReference type="PANTHER" id="PTHR13947">
    <property type="entry name" value="GNAT FAMILY N-ACETYLTRANSFERASE"/>
    <property type="match status" value="1"/>
</dbReference>
<keyword evidence="1" id="KW-0808">Transferase</keyword>
<dbReference type="RefSeq" id="WP_091451332.1">
    <property type="nucleotide sequence ID" value="NZ_FMZZ01000007.1"/>
</dbReference>
<evidence type="ECO:0000259" key="2">
    <source>
        <dbReference type="PROSITE" id="PS51186"/>
    </source>
</evidence>
<dbReference type="STRING" id="1271860.SAMN05216174_107185"/>
<dbReference type="AlphaFoldDB" id="A0A1G6S2G9"/>
<dbReference type="PROSITE" id="PS51186">
    <property type="entry name" value="GNAT"/>
    <property type="match status" value="1"/>
</dbReference>
<dbReference type="PANTHER" id="PTHR13947:SF37">
    <property type="entry name" value="LD18367P"/>
    <property type="match status" value="1"/>
</dbReference>
<keyword evidence="4" id="KW-1185">Reference proteome</keyword>
<dbReference type="SUPFAM" id="SSF55729">
    <property type="entry name" value="Acyl-CoA N-acyltransferases (Nat)"/>
    <property type="match status" value="1"/>
</dbReference>
<dbReference type="Gene3D" id="3.40.630.30">
    <property type="match status" value="1"/>
</dbReference>
<dbReference type="Proteomes" id="UP000199501">
    <property type="component" value="Unassembled WGS sequence"/>
</dbReference>
<evidence type="ECO:0000313" key="4">
    <source>
        <dbReference type="Proteomes" id="UP000199501"/>
    </source>
</evidence>
<dbReference type="CDD" id="cd04301">
    <property type="entry name" value="NAT_SF"/>
    <property type="match status" value="1"/>
</dbReference>
<dbReference type="GO" id="GO:0008080">
    <property type="term" value="F:N-acetyltransferase activity"/>
    <property type="evidence" value="ECO:0007669"/>
    <property type="project" value="InterPro"/>
</dbReference>
<name>A0A1G6S2G9_9PSEU</name>
<evidence type="ECO:0000313" key="3">
    <source>
        <dbReference type="EMBL" id="SDD11058.1"/>
    </source>
</evidence>
<evidence type="ECO:0000256" key="1">
    <source>
        <dbReference type="ARBA" id="ARBA00022679"/>
    </source>
</evidence>
<dbReference type="GO" id="GO:0005840">
    <property type="term" value="C:ribosome"/>
    <property type="evidence" value="ECO:0007669"/>
    <property type="project" value="UniProtKB-KW"/>
</dbReference>
<reference evidence="4" key="1">
    <citation type="submission" date="2016-10" db="EMBL/GenBank/DDBJ databases">
        <authorList>
            <person name="Varghese N."/>
            <person name="Submissions S."/>
        </authorList>
    </citation>
    <scope>NUCLEOTIDE SEQUENCE [LARGE SCALE GENOMIC DNA]</scope>
    <source>
        <strain evidence="4">IBRC-M 10403</strain>
    </source>
</reference>
<organism evidence="3 4">
    <name type="scientific">Actinokineospora iranica</name>
    <dbReference type="NCBI Taxonomy" id="1271860"/>
    <lineage>
        <taxon>Bacteria</taxon>
        <taxon>Bacillati</taxon>
        <taxon>Actinomycetota</taxon>
        <taxon>Actinomycetes</taxon>
        <taxon>Pseudonocardiales</taxon>
        <taxon>Pseudonocardiaceae</taxon>
        <taxon>Actinokineospora</taxon>
    </lineage>
</organism>
<keyword evidence="3" id="KW-0689">Ribosomal protein</keyword>
<dbReference type="InterPro" id="IPR000182">
    <property type="entry name" value="GNAT_dom"/>
</dbReference>
<sequence length="175" mass="19669">MTGYELRAARPEDAGGARSVILDTLYRDLRYGYNPVWHEDVIDIEGIYLRPARHALFVAEAGGEIVATTGVRAVGPKSPPHPRWLAERYPDESTAQLFRVYVRPSHRRNGLARGLVELAVRFVAQTPGYQALYLHTDARVQGAESFWRSVAKQVHDGRDGDPAHFQTVHFEIPIP</sequence>
<keyword evidence="3" id="KW-0687">Ribonucleoprotein</keyword>